<dbReference type="RefSeq" id="WP_062420382.1">
    <property type="nucleotide sequence ID" value="NZ_BBYA01000002.1"/>
</dbReference>
<name>A0A0P6X9A5_9CHLR</name>
<organism evidence="1 2">
    <name type="scientific">Leptolinea tardivitalis</name>
    <dbReference type="NCBI Taxonomy" id="229920"/>
    <lineage>
        <taxon>Bacteria</taxon>
        <taxon>Bacillati</taxon>
        <taxon>Chloroflexota</taxon>
        <taxon>Anaerolineae</taxon>
        <taxon>Anaerolineales</taxon>
        <taxon>Anaerolineaceae</taxon>
        <taxon>Leptolinea</taxon>
    </lineage>
</organism>
<protein>
    <recommendedName>
        <fullName evidence="3">MalT-like TPR region domain-containing protein</fullName>
    </recommendedName>
</protein>
<evidence type="ECO:0000313" key="2">
    <source>
        <dbReference type="Proteomes" id="UP000050430"/>
    </source>
</evidence>
<dbReference type="InterPro" id="IPR011990">
    <property type="entry name" value="TPR-like_helical_dom_sf"/>
</dbReference>
<reference evidence="1 2" key="1">
    <citation type="submission" date="2015-07" db="EMBL/GenBank/DDBJ databases">
        <title>Genome sequence of Leptolinea tardivitalis DSM 16556.</title>
        <authorList>
            <person name="Hemp J."/>
            <person name="Ward L.M."/>
            <person name="Pace L.A."/>
            <person name="Fischer W.W."/>
        </authorList>
    </citation>
    <scope>NUCLEOTIDE SEQUENCE [LARGE SCALE GENOMIC DNA]</scope>
    <source>
        <strain evidence="1 2">YMTK-2</strain>
    </source>
</reference>
<dbReference type="STRING" id="229920.ADM99_09970"/>
<dbReference type="SUPFAM" id="SSF48452">
    <property type="entry name" value="TPR-like"/>
    <property type="match status" value="1"/>
</dbReference>
<dbReference type="Gene3D" id="1.25.40.10">
    <property type="entry name" value="Tetratricopeptide repeat domain"/>
    <property type="match status" value="1"/>
</dbReference>
<dbReference type="AlphaFoldDB" id="A0A0P6X9A5"/>
<evidence type="ECO:0000313" key="1">
    <source>
        <dbReference type="EMBL" id="KPL71759.1"/>
    </source>
</evidence>
<dbReference type="EMBL" id="LGCK01000010">
    <property type="protein sequence ID" value="KPL71759.1"/>
    <property type="molecule type" value="Genomic_DNA"/>
</dbReference>
<gene>
    <name evidence="1" type="ORF">ADM99_09970</name>
</gene>
<dbReference type="Proteomes" id="UP000050430">
    <property type="component" value="Unassembled WGS sequence"/>
</dbReference>
<keyword evidence="2" id="KW-1185">Reference proteome</keyword>
<comment type="caution">
    <text evidence="1">The sequence shown here is derived from an EMBL/GenBank/DDBJ whole genome shotgun (WGS) entry which is preliminary data.</text>
</comment>
<evidence type="ECO:0008006" key="3">
    <source>
        <dbReference type="Google" id="ProtNLM"/>
    </source>
</evidence>
<accession>A0A0P6X9A5</accession>
<sequence>MSQQAIQLCEEAKLAYEASNYQSAADMFLEASHLFEADHDTLMAAEMANNRSVALLQAGEAQAALDACLGTEHVFSEAGDKLREGLALGNQAAAYKELGLKKESLRLFRLSASKLEETGDKENLAIVHKTIAALEMETGDNLGAMSAMLDALRTKEKLTMREKFLRWLFSVASRMMPK</sequence>
<proteinExistence type="predicted"/>